<comment type="similarity">
    <text evidence="2">Belongs to the UTP6 family.</text>
</comment>
<sequence>MADVVQLRLERMAEELEDLSKRGLFSRAELDSIVRNRREFEFRLKRPSPLKSDILAYIDYELNLDSLRQLRRRKILGQMKRNKKRNRKWKKSISDWAGVKRILGVFKMGTLRFKGDLELWFRYLEFCRERKDGRMKEALAQAIRYHPKVPGLWIYAAAWEFDHNLNAEAARALMQSGLRSCPKSEDLWIEYLRMELTYLNKLRVRKQTLGEIVPTGTDKWKDENKDSFMALNEERDGNSSQDAFWKKGLLMLRVIYRGAVEAVPESFELRKKFLEILDAANLGDTNQLKQEMMDNLRRDFSKEEGFWNWFARVQIGDVKDLEGLSRDDTVSKINKAVEVYEDAIKTLPTERMFSFYAQFWHDILHESGLDEIEIDFAPSLFKVYQKAELAECLTEKLACDYIKSHVQIGKLEEAREVAERLCSGTHFSVSGEIWGLRVSVELKWATCELTPIGKEKLESIICLIKCAAEKVPVSETEDLWLLALKIFANDKGYFEKLVKLAIFAVARSSGGGATVAQLEFNLAFVGNDKNALANVRKLYESALGFYSQDKELWREYYLMETKMGTSETTNAVYWRARKTLKTDLNST</sequence>
<dbReference type="PANTHER" id="PTHR23271:SF1">
    <property type="entry name" value="U3 SMALL NUCLEOLAR RNA-ASSOCIATED PROTEIN 6 HOMOLOG"/>
    <property type="match status" value="1"/>
</dbReference>
<organism evidence="8 9">
    <name type="scientific">Carex littledalei</name>
    <dbReference type="NCBI Taxonomy" id="544730"/>
    <lineage>
        <taxon>Eukaryota</taxon>
        <taxon>Viridiplantae</taxon>
        <taxon>Streptophyta</taxon>
        <taxon>Embryophyta</taxon>
        <taxon>Tracheophyta</taxon>
        <taxon>Spermatophyta</taxon>
        <taxon>Magnoliopsida</taxon>
        <taxon>Liliopsida</taxon>
        <taxon>Poales</taxon>
        <taxon>Cyperaceae</taxon>
        <taxon>Cyperoideae</taxon>
        <taxon>Cariceae</taxon>
        <taxon>Carex</taxon>
        <taxon>Carex subgen. Euthyceras</taxon>
    </lineage>
</organism>
<feature type="domain" description="U3 small nucleolar RNA-associated protein 6 N-terminal" evidence="6">
    <location>
        <begin position="9"/>
        <end position="86"/>
    </location>
</feature>
<keyword evidence="9" id="KW-1185">Reference proteome</keyword>
<proteinExistence type="inferred from homology"/>
<dbReference type="Pfam" id="PF08640">
    <property type="entry name" value="U3_assoc_6"/>
    <property type="match status" value="1"/>
</dbReference>
<evidence type="ECO:0000256" key="3">
    <source>
        <dbReference type="ARBA" id="ARBA00022552"/>
    </source>
</evidence>
<dbReference type="Gene3D" id="1.25.40.10">
    <property type="entry name" value="Tetratricopeptide repeat domain"/>
    <property type="match status" value="2"/>
</dbReference>
<accession>A0A833VJH7</accession>
<dbReference type="SMART" id="SM00386">
    <property type="entry name" value="HAT"/>
    <property type="match status" value="4"/>
</dbReference>
<gene>
    <name evidence="8" type="ORF">FCM35_KLT10509</name>
</gene>
<dbReference type="GO" id="GO:0032040">
    <property type="term" value="C:small-subunit processome"/>
    <property type="evidence" value="ECO:0007669"/>
    <property type="project" value="TreeGrafter"/>
</dbReference>
<dbReference type="InterPro" id="IPR055347">
    <property type="entry name" value="UTP6_N"/>
</dbReference>
<evidence type="ECO:0000256" key="1">
    <source>
        <dbReference type="ARBA" id="ARBA00004604"/>
    </source>
</evidence>
<evidence type="ECO:0000259" key="6">
    <source>
        <dbReference type="Pfam" id="PF08640"/>
    </source>
</evidence>
<evidence type="ECO:0000256" key="5">
    <source>
        <dbReference type="ARBA" id="ARBA00023242"/>
    </source>
</evidence>
<dbReference type="InterPro" id="IPR011990">
    <property type="entry name" value="TPR-like_helical_dom_sf"/>
</dbReference>
<keyword evidence="5" id="KW-0539">Nucleus</keyword>
<reference evidence="8" key="1">
    <citation type="submission" date="2020-01" db="EMBL/GenBank/DDBJ databases">
        <title>Genome sequence of Kobresia littledalei, the first chromosome-level genome in the family Cyperaceae.</title>
        <authorList>
            <person name="Qu G."/>
        </authorList>
    </citation>
    <scope>NUCLEOTIDE SEQUENCE</scope>
    <source>
        <strain evidence="8">C.B.Clarke</strain>
        <tissue evidence="8">Leaf</tissue>
    </source>
</reference>
<feature type="domain" description="U3 small nucleolar RNA-associated protein 6 homolog C-terminal" evidence="7">
    <location>
        <begin position="335"/>
        <end position="443"/>
    </location>
</feature>
<dbReference type="GO" id="GO:0034388">
    <property type="term" value="C:Pwp2p-containing subcomplex of 90S preribosome"/>
    <property type="evidence" value="ECO:0007669"/>
    <property type="project" value="TreeGrafter"/>
</dbReference>
<keyword evidence="4" id="KW-0677">Repeat</keyword>
<evidence type="ECO:0000256" key="4">
    <source>
        <dbReference type="ARBA" id="ARBA00022737"/>
    </source>
</evidence>
<dbReference type="GO" id="GO:0030515">
    <property type="term" value="F:snoRNA binding"/>
    <property type="evidence" value="ECO:0007669"/>
    <property type="project" value="InterPro"/>
</dbReference>
<dbReference type="Proteomes" id="UP000623129">
    <property type="component" value="Unassembled WGS sequence"/>
</dbReference>
<dbReference type="InterPro" id="IPR003107">
    <property type="entry name" value="HAT"/>
</dbReference>
<evidence type="ECO:0000259" key="7">
    <source>
        <dbReference type="Pfam" id="PF24892"/>
    </source>
</evidence>
<feature type="domain" description="U3 small nucleolar RNA-associated protein 6 homolog C-terminal" evidence="7">
    <location>
        <begin position="529"/>
        <end position="580"/>
    </location>
</feature>
<evidence type="ECO:0000313" key="8">
    <source>
        <dbReference type="EMBL" id="KAF3325438.1"/>
    </source>
</evidence>
<evidence type="ECO:0000313" key="9">
    <source>
        <dbReference type="Proteomes" id="UP000623129"/>
    </source>
</evidence>
<dbReference type="Pfam" id="PF24892">
    <property type="entry name" value="UTP6_C"/>
    <property type="match status" value="2"/>
</dbReference>
<dbReference type="SUPFAM" id="SSF48452">
    <property type="entry name" value="TPR-like"/>
    <property type="match status" value="1"/>
</dbReference>
<dbReference type="InterPro" id="IPR013949">
    <property type="entry name" value="Utp6"/>
</dbReference>
<comment type="subcellular location">
    <subcellularLocation>
        <location evidence="1">Nucleus</location>
        <location evidence="1">Nucleolus</location>
    </subcellularLocation>
</comment>
<dbReference type="PANTHER" id="PTHR23271">
    <property type="entry name" value="HEPATOCELLULAR CARCINOMA-ASSOCIATED ANTIGEN 66"/>
    <property type="match status" value="1"/>
</dbReference>
<dbReference type="GO" id="GO:0000462">
    <property type="term" value="P:maturation of SSU-rRNA from tricistronic rRNA transcript (SSU-rRNA, 5.8S rRNA, LSU-rRNA)"/>
    <property type="evidence" value="ECO:0007669"/>
    <property type="project" value="InterPro"/>
</dbReference>
<dbReference type="EMBL" id="SWLB01000020">
    <property type="protein sequence ID" value="KAF3325438.1"/>
    <property type="molecule type" value="Genomic_DNA"/>
</dbReference>
<dbReference type="InterPro" id="IPR056907">
    <property type="entry name" value="UTP6_C"/>
</dbReference>
<protein>
    <submittedName>
        <fullName evidence="8">U3 small nucleolar RNA-associated protein 6</fullName>
    </submittedName>
</protein>
<keyword evidence="3" id="KW-0698">rRNA processing</keyword>
<dbReference type="AlphaFoldDB" id="A0A833VJH7"/>
<dbReference type="OrthoDB" id="28112at2759"/>
<evidence type="ECO:0000256" key="2">
    <source>
        <dbReference type="ARBA" id="ARBA00010734"/>
    </source>
</evidence>
<name>A0A833VJH7_9POAL</name>
<comment type="caution">
    <text evidence="8">The sequence shown here is derived from an EMBL/GenBank/DDBJ whole genome shotgun (WGS) entry which is preliminary data.</text>
</comment>